<comment type="caution">
    <text evidence="7">The sequence shown here is derived from an EMBL/GenBank/DDBJ whole genome shotgun (WGS) entry which is preliminary data.</text>
</comment>
<evidence type="ECO:0000313" key="8">
    <source>
        <dbReference type="Proteomes" id="UP000294498"/>
    </source>
</evidence>
<feature type="domain" description="RagB/SusD" evidence="6">
    <location>
        <begin position="405"/>
        <end position="525"/>
    </location>
</feature>
<evidence type="ECO:0000256" key="3">
    <source>
        <dbReference type="ARBA" id="ARBA00022729"/>
    </source>
</evidence>
<evidence type="ECO:0000256" key="4">
    <source>
        <dbReference type="ARBA" id="ARBA00023136"/>
    </source>
</evidence>
<dbReference type="InterPro" id="IPR012944">
    <property type="entry name" value="SusD_RagB_dom"/>
</dbReference>
<dbReference type="GO" id="GO:0009279">
    <property type="term" value="C:cell outer membrane"/>
    <property type="evidence" value="ECO:0007669"/>
    <property type="project" value="UniProtKB-SubCell"/>
</dbReference>
<organism evidence="7 8">
    <name type="scientific">Dinghuibacter silviterrae</name>
    <dbReference type="NCBI Taxonomy" id="1539049"/>
    <lineage>
        <taxon>Bacteria</taxon>
        <taxon>Pseudomonadati</taxon>
        <taxon>Bacteroidota</taxon>
        <taxon>Chitinophagia</taxon>
        <taxon>Chitinophagales</taxon>
        <taxon>Chitinophagaceae</taxon>
        <taxon>Dinghuibacter</taxon>
    </lineage>
</organism>
<name>A0A4R8DUW8_9BACT</name>
<evidence type="ECO:0000256" key="1">
    <source>
        <dbReference type="ARBA" id="ARBA00004442"/>
    </source>
</evidence>
<dbReference type="OrthoDB" id="1183184at2"/>
<gene>
    <name evidence="7" type="ORF">EDB95_2239</name>
</gene>
<reference evidence="7 8" key="1">
    <citation type="submission" date="2019-03" db="EMBL/GenBank/DDBJ databases">
        <title>Genomic Encyclopedia of Type Strains, Phase IV (KMG-IV): sequencing the most valuable type-strain genomes for metagenomic binning, comparative biology and taxonomic classification.</title>
        <authorList>
            <person name="Goeker M."/>
        </authorList>
    </citation>
    <scope>NUCLEOTIDE SEQUENCE [LARGE SCALE GENOMIC DNA]</scope>
    <source>
        <strain evidence="7 8">DSM 100059</strain>
    </source>
</reference>
<evidence type="ECO:0000256" key="2">
    <source>
        <dbReference type="ARBA" id="ARBA00006275"/>
    </source>
</evidence>
<sequence length="538" mass="59607">MKRFSLYILLFGALAAAGCQKKILQLNNPNNPTPSSLTSEAGILDFGLGIYEKSNTSDGNIWVIMMTMHSIVGDEIWSPWGNWGWRWAEQCYTITLPSGTVVQNPIGPTQKVQLQSTNTRQAGELNVFMYEWELAYYEIGQCNLLLQALDNTALKMSGDTATKKGALRAWAYWWKGYFYSRIGSMYLAGVISDATDGTTNGNYVSNTAILDEANKNFTSCLAVLGTLSNTPDYQTVMEAVIPDFCSNTNIIDPQMWARHVYSMEARNYLVNHKVKAMTSTDWTAVLTLAQQGLQTGDYAFEYGQRQDGTNDLSGGFYHPYDLIGDNAGFTFVSERLIQDFRTGDQRFTKNFAQFAPADVQVNVRNRGMQFGTRFYAVTIENGGSFATTNNLGEVPISCTPEENELMLAEAKIYTGDIDGGLTYLDAVRTAEGAGLPATAHTGMPLDTAIAQLHSERRVGLFMRGVAFYDMRRWSINEPVANGGGRKNAMVVVPGTYLGTTSFQALPCTMDYQYLDYWDVPAEELDFNTPASTSVPIRN</sequence>
<evidence type="ECO:0000313" key="7">
    <source>
        <dbReference type="EMBL" id="TDX01207.1"/>
    </source>
</evidence>
<evidence type="ECO:0000256" key="5">
    <source>
        <dbReference type="ARBA" id="ARBA00023237"/>
    </source>
</evidence>
<accession>A0A4R8DUW8</accession>
<keyword evidence="4" id="KW-0472">Membrane</keyword>
<proteinExistence type="inferred from homology"/>
<keyword evidence="3" id="KW-0732">Signal</keyword>
<protein>
    <submittedName>
        <fullName evidence="7">SusD-like starch-binding protein associating with outer membrane</fullName>
    </submittedName>
</protein>
<comment type="similarity">
    <text evidence="2">Belongs to the SusD family.</text>
</comment>
<evidence type="ECO:0000259" key="6">
    <source>
        <dbReference type="Pfam" id="PF07980"/>
    </source>
</evidence>
<dbReference type="PROSITE" id="PS51257">
    <property type="entry name" value="PROKAR_LIPOPROTEIN"/>
    <property type="match status" value="1"/>
</dbReference>
<dbReference type="Pfam" id="PF07980">
    <property type="entry name" value="SusD_RagB"/>
    <property type="match status" value="1"/>
</dbReference>
<comment type="subcellular location">
    <subcellularLocation>
        <location evidence="1">Cell outer membrane</location>
    </subcellularLocation>
</comment>
<dbReference type="RefSeq" id="WP_133993557.1">
    <property type="nucleotide sequence ID" value="NZ_SODV01000001.1"/>
</dbReference>
<dbReference type="InterPro" id="IPR011990">
    <property type="entry name" value="TPR-like_helical_dom_sf"/>
</dbReference>
<dbReference type="SUPFAM" id="SSF48452">
    <property type="entry name" value="TPR-like"/>
    <property type="match status" value="1"/>
</dbReference>
<keyword evidence="8" id="KW-1185">Reference proteome</keyword>
<dbReference type="AlphaFoldDB" id="A0A4R8DUW8"/>
<dbReference type="Gene3D" id="1.25.40.390">
    <property type="match status" value="1"/>
</dbReference>
<dbReference type="Proteomes" id="UP000294498">
    <property type="component" value="Unassembled WGS sequence"/>
</dbReference>
<keyword evidence="5" id="KW-0998">Cell outer membrane</keyword>
<dbReference type="EMBL" id="SODV01000001">
    <property type="protein sequence ID" value="TDX01207.1"/>
    <property type="molecule type" value="Genomic_DNA"/>
</dbReference>